<name>A0ABV6NJG2_9BACI</name>
<organism evidence="2 3">
    <name type="scientific">Halalkalibacter alkalisediminis</name>
    <dbReference type="NCBI Taxonomy" id="935616"/>
    <lineage>
        <taxon>Bacteria</taxon>
        <taxon>Bacillati</taxon>
        <taxon>Bacillota</taxon>
        <taxon>Bacilli</taxon>
        <taxon>Bacillales</taxon>
        <taxon>Bacillaceae</taxon>
        <taxon>Halalkalibacter</taxon>
    </lineage>
</organism>
<evidence type="ECO:0000256" key="1">
    <source>
        <dbReference type="SAM" id="Phobius"/>
    </source>
</evidence>
<accession>A0ABV6NJG2</accession>
<feature type="transmembrane region" description="Helical" evidence="1">
    <location>
        <begin position="46"/>
        <end position="65"/>
    </location>
</feature>
<comment type="caution">
    <text evidence="2">The sequence shown here is derived from an EMBL/GenBank/DDBJ whole genome shotgun (WGS) entry which is preliminary data.</text>
</comment>
<protein>
    <submittedName>
        <fullName evidence="2">Uncharacterized protein</fullName>
    </submittedName>
</protein>
<dbReference type="Proteomes" id="UP001589833">
    <property type="component" value="Unassembled WGS sequence"/>
</dbReference>
<keyword evidence="3" id="KW-1185">Reference proteome</keyword>
<keyword evidence="1" id="KW-0472">Membrane</keyword>
<keyword evidence="1" id="KW-1133">Transmembrane helix</keyword>
<gene>
    <name evidence="2" type="ORF">ACFFH4_15495</name>
</gene>
<evidence type="ECO:0000313" key="3">
    <source>
        <dbReference type="Proteomes" id="UP001589833"/>
    </source>
</evidence>
<dbReference type="RefSeq" id="WP_273846972.1">
    <property type="nucleotide sequence ID" value="NZ_JAQQWT010000021.1"/>
</dbReference>
<evidence type="ECO:0000313" key="2">
    <source>
        <dbReference type="EMBL" id="MFC0560407.1"/>
    </source>
</evidence>
<reference evidence="2 3" key="1">
    <citation type="submission" date="2024-09" db="EMBL/GenBank/DDBJ databases">
        <authorList>
            <person name="Sun Q."/>
            <person name="Mori K."/>
        </authorList>
    </citation>
    <scope>NUCLEOTIDE SEQUENCE [LARGE SCALE GENOMIC DNA]</scope>
    <source>
        <strain evidence="2 3">NCAIM B.02301</strain>
    </source>
</reference>
<dbReference type="EMBL" id="JBHLTR010000026">
    <property type="protein sequence ID" value="MFC0560407.1"/>
    <property type="molecule type" value="Genomic_DNA"/>
</dbReference>
<sequence>MEFSDEMIAEVEGSNQVEFIINELYAASPLITISIYKDGFGTVQDLFYSFVISLFGCMMQAMISFGRCVPSQHI</sequence>
<proteinExistence type="predicted"/>
<keyword evidence="1" id="KW-0812">Transmembrane</keyword>